<keyword evidence="2" id="KW-1185">Reference proteome</keyword>
<organism evidence="1 2">
    <name type="scientific">Filimonas lacunae</name>
    <dbReference type="NCBI Taxonomy" id="477680"/>
    <lineage>
        <taxon>Bacteria</taxon>
        <taxon>Pseudomonadati</taxon>
        <taxon>Bacteroidota</taxon>
        <taxon>Chitinophagia</taxon>
        <taxon>Chitinophagales</taxon>
        <taxon>Chitinophagaceae</taxon>
        <taxon>Filimonas</taxon>
    </lineage>
</organism>
<evidence type="ECO:0000313" key="1">
    <source>
        <dbReference type="EMBL" id="SIT08883.1"/>
    </source>
</evidence>
<dbReference type="Proteomes" id="UP000186917">
    <property type="component" value="Unassembled WGS sequence"/>
</dbReference>
<protein>
    <recommendedName>
        <fullName evidence="3">Outer membrane protein beta-barrel domain-containing protein</fullName>
    </recommendedName>
</protein>
<proteinExistence type="predicted"/>
<name>A0A173MKA6_9BACT</name>
<evidence type="ECO:0008006" key="3">
    <source>
        <dbReference type="Google" id="ProtNLM"/>
    </source>
</evidence>
<dbReference type="RefSeq" id="WP_231940290.1">
    <property type="nucleotide sequence ID" value="NZ_AP017422.1"/>
</dbReference>
<gene>
    <name evidence="1" type="ORF">SAMN05421788_103412</name>
</gene>
<reference evidence="2" key="1">
    <citation type="submission" date="2017-01" db="EMBL/GenBank/DDBJ databases">
        <authorList>
            <person name="Varghese N."/>
            <person name="Submissions S."/>
        </authorList>
    </citation>
    <scope>NUCLEOTIDE SEQUENCE [LARGE SCALE GENOMIC DNA]</scope>
    <source>
        <strain evidence="2">DSM 21054</strain>
    </source>
</reference>
<evidence type="ECO:0000313" key="2">
    <source>
        <dbReference type="Proteomes" id="UP000186917"/>
    </source>
</evidence>
<dbReference type="STRING" id="477680.SAMN05421788_103412"/>
<dbReference type="KEGG" id="fln:FLA_4106"/>
<dbReference type="EMBL" id="FTOR01000003">
    <property type="protein sequence ID" value="SIT08883.1"/>
    <property type="molecule type" value="Genomic_DNA"/>
</dbReference>
<dbReference type="AlphaFoldDB" id="A0A173MKA6"/>
<accession>A0A173MKA6</accession>
<sequence>MGFSCVTVMEDFNRKMKTDMKRKLLASAFALIAAMTGVKAQIQKGNVLVGGDLANLSLGLNSSKTFNVDITPKAAWFIKDNVAIGGYVNFNLYTAKDYGGSDVGYGVGALGRYYVSDPSINILKHSRFFVEGNVGIAGYNPAGAGGSTNGLGIGFGPGMAYFITPNIGLETLLKYDGIVGFGSATTTNTLTLDFGFQIYLPTSRIKNAVNRER</sequence>